<feature type="compositionally biased region" description="Polar residues" evidence="6">
    <location>
        <begin position="275"/>
        <end position="289"/>
    </location>
</feature>
<evidence type="ECO:0000256" key="6">
    <source>
        <dbReference type="SAM" id="MobiDB-lite"/>
    </source>
</evidence>
<feature type="compositionally biased region" description="Basic and acidic residues" evidence="6">
    <location>
        <begin position="724"/>
        <end position="739"/>
    </location>
</feature>
<dbReference type="PROSITE" id="PS51371">
    <property type="entry name" value="CBS"/>
    <property type="match status" value="4"/>
</dbReference>
<organism evidence="8 9">
    <name type="scientific">Drosophila navojoa</name>
    <name type="common">Fruit fly</name>
    <dbReference type="NCBI Taxonomy" id="7232"/>
    <lineage>
        <taxon>Eukaryota</taxon>
        <taxon>Metazoa</taxon>
        <taxon>Ecdysozoa</taxon>
        <taxon>Arthropoda</taxon>
        <taxon>Hexapoda</taxon>
        <taxon>Insecta</taxon>
        <taxon>Pterygota</taxon>
        <taxon>Neoptera</taxon>
        <taxon>Endopterygota</taxon>
        <taxon>Diptera</taxon>
        <taxon>Brachycera</taxon>
        <taxon>Muscomorpha</taxon>
        <taxon>Ephydroidea</taxon>
        <taxon>Drosophilidae</taxon>
        <taxon>Drosophila</taxon>
    </lineage>
</organism>
<feature type="compositionally biased region" description="Low complexity" evidence="6">
    <location>
        <begin position="161"/>
        <end position="182"/>
    </location>
</feature>
<feature type="domain" description="CBS" evidence="7">
    <location>
        <begin position="521"/>
        <end position="581"/>
    </location>
</feature>
<protein>
    <recommendedName>
        <fullName evidence="7">CBS domain-containing protein</fullName>
    </recommendedName>
</protein>
<comment type="similarity">
    <text evidence="1">Belongs to the 5'-AMP-activated protein kinase gamma subunit family.</text>
</comment>
<evidence type="ECO:0000313" key="9">
    <source>
        <dbReference type="Proteomes" id="UP000295192"/>
    </source>
</evidence>
<feature type="domain" description="CBS" evidence="7">
    <location>
        <begin position="592"/>
        <end position="652"/>
    </location>
</feature>
<sequence length="852" mass="93846">MYRRRYSAFESSTPRVGVLPSAAAAATATAAVAGLPQQTASKLLHSNNSNNNGKLSVRFDPNLPDNDSSDKNNNNSKSKEKTYETLGGSYDSLHAKVARKARSLSNSPLYRKRRYSHLPTLLSSNGTAAGANYQLLNSTNLTDFMDGQRQSQHVSRRDDNIGSSISSSSSSNSSNGSSNNNNTKVKQKDSRKLSATLSAAMPAVLMRRKAAMNNNKNQEQQQQQQPQQQQQRSSNNSNNIANGLMPGKRLSAGHSPVAGRNELAAGGLQQSLVYQRRSNSQSTHNSPRHSSPAPVHQCLLLRRRSDYSIEQIEQWKRQQQQMQTGRKISLPRADPFLDKVNLSDFEEDDSQIFVKFFRFHKCYDLIPTSAKLVVFDTQLLVKKAFYALVYNGVRAAPLWDSEKQQFVGMLTITDFIKILQMYYKSPNASMEQLEEHKLDTWRSVLHNQVMPLVSIGPDASLYDAIKILIHSRIHRLPVINPENGNVLYILTHKRILRFLFLYINELPKPAYMKKSLRDLKIGTYDNIETADENTSIITALKKFVERRVSALPLVDSEGRLVDIYAKFDVINLAAEKTYNDLDVSLRKANEHRNEWFEGVQKCNLDESLYTIMERIVRAEVHRLVVVDDQRKVIGIISLSDILLYLVLRPSGEGVGGSESSLRASDPVLLRRAAEAESTSEATAAPPRSPSAASSGNRSLIEDIPEEEATVAPAPAPAPTPTPKSDADSDNNKSASEDKANNNQHDLADASTATPNGDSNNSPAEVSFADEAHEQADNDDRGGGDDDDNNDDDVRHQDDEVERKKAAAAAIAAATRTDNGDDDNGLSSAVSAASALGQSLATPTAREMALVSE</sequence>
<feature type="region of interest" description="Disordered" evidence="6">
    <location>
        <begin position="147"/>
        <end position="193"/>
    </location>
</feature>
<feature type="domain" description="CBS" evidence="7">
    <location>
        <begin position="446"/>
        <end position="506"/>
    </location>
</feature>
<keyword evidence="3 5" id="KW-0129">CBS domain</keyword>
<feature type="compositionally biased region" description="Polar residues" evidence="6">
    <location>
        <begin position="740"/>
        <end position="763"/>
    </location>
</feature>
<feature type="region of interest" description="Disordered" evidence="6">
    <location>
        <begin position="671"/>
        <end position="827"/>
    </location>
</feature>
<feature type="compositionally biased region" description="Basic and acidic residues" evidence="6">
    <location>
        <begin position="791"/>
        <end position="804"/>
    </location>
</feature>
<dbReference type="FunFam" id="3.10.580.10:FF:000003">
    <property type="entry name" value="Protein kinase AMP-activated non-catalytic subunit gamma 1"/>
    <property type="match status" value="1"/>
</dbReference>
<dbReference type="Proteomes" id="UP000295192">
    <property type="component" value="Unassembled WGS sequence"/>
</dbReference>
<evidence type="ECO:0000256" key="2">
    <source>
        <dbReference type="ARBA" id="ARBA00022737"/>
    </source>
</evidence>
<dbReference type="Pfam" id="PF00571">
    <property type="entry name" value="CBS"/>
    <property type="match status" value="3"/>
</dbReference>
<feature type="domain" description="CBS" evidence="7">
    <location>
        <begin position="367"/>
        <end position="429"/>
    </location>
</feature>
<dbReference type="OrthoDB" id="449052at2759"/>
<dbReference type="EMBL" id="LSRL02000005">
    <property type="protein sequence ID" value="TDG52078.1"/>
    <property type="molecule type" value="Genomic_DNA"/>
</dbReference>
<evidence type="ECO:0000256" key="5">
    <source>
        <dbReference type="PROSITE-ProRule" id="PRU00703"/>
    </source>
</evidence>
<dbReference type="InterPro" id="IPR050511">
    <property type="entry name" value="AMPK_gamma/SDS23_families"/>
</dbReference>
<dbReference type="CDD" id="cd04618">
    <property type="entry name" value="CBS_euAMPK_gamma-like_repeat1"/>
    <property type="match status" value="1"/>
</dbReference>
<dbReference type="PANTHER" id="PTHR13780">
    <property type="entry name" value="AMP-ACTIVATED PROTEIN KINASE, GAMMA REGULATORY SUBUNIT"/>
    <property type="match status" value="1"/>
</dbReference>
<feature type="compositionally biased region" description="Low complexity" evidence="6">
    <location>
        <begin position="675"/>
        <end position="694"/>
    </location>
</feature>
<dbReference type="SMART" id="SM00116">
    <property type="entry name" value="CBS"/>
    <property type="match status" value="4"/>
</dbReference>
<feature type="region of interest" description="Disordered" evidence="6">
    <location>
        <begin position="275"/>
        <end position="295"/>
    </location>
</feature>
<dbReference type="GO" id="GO:0019901">
    <property type="term" value="F:protein kinase binding"/>
    <property type="evidence" value="ECO:0007669"/>
    <property type="project" value="TreeGrafter"/>
</dbReference>
<feature type="region of interest" description="Disordered" evidence="6">
    <location>
        <begin position="213"/>
        <end position="259"/>
    </location>
</feature>
<keyword evidence="9" id="KW-1185">Reference proteome</keyword>
<dbReference type="GO" id="GO:0005634">
    <property type="term" value="C:nucleus"/>
    <property type="evidence" value="ECO:0007669"/>
    <property type="project" value="TreeGrafter"/>
</dbReference>
<proteinExistence type="inferred from homology"/>
<dbReference type="GO" id="GO:0019887">
    <property type="term" value="F:protein kinase regulator activity"/>
    <property type="evidence" value="ECO:0007669"/>
    <property type="project" value="TreeGrafter"/>
</dbReference>
<feature type="compositionally biased region" description="Low complexity" evidence="6">
    <location>
        <begin position="213"/>
        <end position="239"/>
    </location>
</feature>
<comment type="subunit">
    <text evidence="4">AMPK is a heterotrimer of an alpha catalytic subunit (PRKAA1 or PRKAA2), a beta (PRKAB1 or PRKAB2) and a gamma non-catalytic subunits (PRKAG1, PRKAG2 or PRKAG3). Interacts with FNIP1 and FNIP2.</text>
</comment>
<feature type="region of interest" description="Disordered" evidence="6">
    <location>
        <begin position="43"/>
        <end position="87"/>
    </location>
</feature>
<dbReference type="Gene3D" id="3.10.580.10">
    <property type="entry name" value="CBS-domain"/>
    <property type="match status" value="2"/>
</dbReference>
<dbReference type="SUPFAM" id="SSF54631">
    <property type="entry name" value="CBS-domain pair"/>
    <property type="match status" value="2"/>
</dbReference>
<dbReference type="GO" id="GO:0005737">
    <property type="term" value="C:cytoplasm"/>
    <property type="evidence" value="ECO:0007669"/>
    <property type="project" value="TreeGrafter"/>
</dbReference>
<name>A0A484BTG5_DRONA</name>
<evidence type="ECO:0000256" key="3">
    <source>
        <dbReference type="ARBA" id="ARBA00023122"/>
    </source>
</evidence>
<evidence type="ECO:0000256" key="4">
    <source>
        <dbReference type="ARBA" id="ARBA00025878"/>
    </source>
</evidence>
<comment type="caution">
    <text evidence="8">The sequence shown here is derived from an EMBL/GenBank/DDBJ whole genome shotgun (WGS) entry which is preliminary data.</text>
</comment>
<reference evidence="8 9" key="1">
    <citation type="journal article" date="2019" name="J. Hered.">
        <title>An Improved Genome Assembly for Drosophila navojoa, the Basal Species in the mojavensis Cluster.</title>
        <authorList>
            <person name="Vanderlinde T."/>
            <person name="Dupim E.G."/>
            <person name="Nazario-Yepiz N.O."/>
            <person name="Carvalho A.B."/>
        </authorList>
    </citation>
    <scope>NUCLEOTIDE SEQUENCE [LARGE SCALE GENOMIC DNA]</scope>
    <source>
        <strain evidence="8">Navoj_Jal97</strain>
        <tissue evidence="8">Whole organism</tissue>
    </source>
</reference>
<evidence type="ECO:0000259" key="7">
    <source>
        <dbReference type="PROSITE" id="PS51371"/>
    </source>
</evidence>
<dbReference type="PANTHER" id="PTHR13780:SF35">
    <property type="entry name" value="LD22662P"/>
    <property type="match status" value="1"/>
</dbReference>
<feature type="compositionally biased region" description="Basic and acidic residues" evidence="6">
    <location>
        <begin position="769"/>
        <end position="783"/>
    </location>
</feature>
<evidence type="ECO:0000256" key="1">
    <source>
        <dbReference type="ARBA" id="ARBA00006750"/>
    </source>
</evidence>
<gene>
    <name evidence="8" type="ORF">AWZ03_001359</name>
</gene>
<dbReference type="GO" id="GO:0031588">
    <property type="term" value="C:nucleotide-activated protein kinase complex"/>
    <property type="evidence" value="ECO:0007669"/>
    <property type="project" value="TreeGrafter"/>
</dbReference>
<dbReference type="CDD" id="cd04641">
    <property type="entry name" value="CBS_euAMPK_gamma-like_repeat2"/>
    <property type="match status" value="1"/>
</dbReference>
<evidence type="ECO:0000313" key="8">
    <source>
        <dbReference type="EMBL" id="TDG52078.1"/>
    </source>
</evidence>
<accession>A0A484BTG5</accession>
<dbReference type="STRING" id="7232.A0A484BTG5"/>
<dbReference type="AlphaFoldDB" id="A0A484BTG5"/>
<dbReference type="InterPro" id="IPR000644">
    <property type="entry name" value="CBS_dom"/>
</dbReference>
<dbReference type="GO" id="GO:0016208">
    <property type="term" value="F:AMP binding"/>
    <property type="evidence" value="ECO:0007669"/>
    <property type="project" value="TreeGrafter"/>
</dbReference>
<dbReference type="InterPro" id="IPR046342">
    <property type="entry name" value="CBS_dom_sf"/>
</dbReference>
<keyword evidence="2" id="KW-0677">Repeat</keyword>